<dbReference type="PANTHER" id="PTHR31102">
    <property type="match status" value="1"/>
</dbReference>
<dbReference type="EMBL" id="UYWY01019816">
    <property type="protein sequence ID" value="VDM39383.1"/>
    <property type="molecule type" value="Genomic_DNA"/>
</dbReference>
<comment type="similarity">
    <text evidence="1">Belongs to the monovalent cation:proton antiporter 1 (CPA1) transporter (TC 2.A.36) family.</text>
</comment>
<dbReference type="Proteomes" id="UP000050794">
    <property type="component" value="Unassembled WGS sequence"/>
</dbReference>
<feature type="transmembrane region" description="Helical" evidence="2">
    <location>
        <begin position="133"/>
        <end position="153"/>
    </location>
</feature>
<dbReference type="AlphaFoldDB" id="A0A183UHU2"/>
<dbReference type="GO" id="GO:0098662">
    <property type="term" value="P:inorganic cation transmembrane transport"/>
    <property type="evidence" value="ECO:0007669"/>
    <property type="project" value="TreeGrafter"/>
</dbReference>
<feature type="transmembrane region" description="Helical" evidence="2">
    <location>
        <begin position="205"/>
        <end position="225"/>
    </location>
</feature>
<dbReference type="WBParaSite" id="TCNE_0000806201-mRNA-1">
    <property type="protein sequence ID" value="TCNE_0000806201-mRNA-1"/>
    <property type="gene ID" value="TCNE_0000806201"/>
</dbReference>
<feature type="transmembrane region" description="Helical" evidence="2">
    <location>
        <begin position="54"/>
        <end position="77"/>
    </location>
</feature>
<name>A0A183UHU2_TOXCA</name>
<evidence type="ECO:0000313" key="3">
    <source>
        <dbReference type="EMBL" id="VDM39383.1"/>
    </source>
</evidence>
<reference evidence="3 4" key="2">
    <citation type="submission" date="2018-11" db="EMBL/GenBank/DDBJ databases">
        <authorList>
            <consortium name="Pathogen Informatics"/>
        </authorList>
    </citation>
    <scope>NUCLEOTIDE SEQUENCE [LARGE SCALE GENOMIC DNA]</scope>
</reference>
<keyword evidence="2" id="KW-0472">Membrane</keyword>
<feature type="transmembrane region" description="Helical" evidence="2">
    <location>
        <begin position="111"/>
        <end position="127"/>
    </location>
</feature>
<dbReference type="InterPro" id="IPR051843">
    <property type="entry name" value="CPA1_transporter"/>
</dbReference>
<feature type="transmembrane region" description="Helical" evidence="2">
    <location>
        <begin position="83"/>
        <end position="104"/>
    </location>
</feature>
<organism evidence="4 5">
    <name type="scientific">Toxocara canis</name>
    <name type="common">Canine roundworm</name>
    <dbReference type="NCBI Taxonomy" id="6265"/>
    <lineage>
        <taxon>Eukaryota</taxon>
        <taxon>Metazoa</taxon>
        <taxon>Ecdysozoa</taxon>
        <taxon>Nematoda</taxon>
        <taxon>Chromadorea</taxon>
        <taxon>Rhabditida</taxon>
        <taxon>Spirurina</taxon>
        <taxon>Ascaridomorpha</taxon>
        <taxon>Ascaridoidea</taxon>
        <taxon>Toxocaridae</taxon>
        <taxon>Toxocara</taxon>
    </lineage>
</organism>
<keyword evidence="2" id="KW-1133">Transmembrane helix</keyword>
<evidence type="ECO:0000256" key="1">
    <source>
        <dbReference type="ARBA" id="ARBA00007367"/>
    </source>
</evidence>
<accession>A0A183UHU2</accession>
<gene>
    <name evidence="3" type="ORF">TCNE_LOCUS8062</name>
</gene>
<proteinExistence type="inferred from homology"/>
<sequence length="362" mass="38530">MLITGIFLRNMGFVELFLLKEWGMALRKTAFVVILLRGGLGLDSNALKRLKGVCFRLSFIPCSVEAITIAITSYAIFRFSWLFAFALGFVLAAVSPAVVIPAMLRIAKRGYGVASGVPTVVIAAAAIDDVYAIAGFGAFISAAFSKGGIAWTVVRAPIEAVIGVMIGGIVGVILWYIPNDHGRVHFTRVVLLIQIGTTSMFGTEALGFTSVGPIAVVVSALVAALRWKKQHVNEKQGATLIEEDALATLWDFVLQPMLFTSIGFELDIAKAALSPIVLDMATMEPIKDENHLKAGLIILTVGVLSILISASLGALFINFFAPLLLSKDGGTVMSTHEISQNTSKANAVDSASRIASDGRESN</sequence>
<evidence type="ECO:0000256" key="2">
    <source>
        <dbReference type="SAM" id="Phobius"/>
    </source>
</evidence>
<keyword evidence="4" id="KW-1185">Reference proteome</keyword>
<keyword evidence="2" id="KW-0812">Transmembrane</keyword>
<reference evidence="5" key="1">
    <citation type="submission" date="2016-06" db="UniProtKB">
        <authorList>
            <consortium name="WormBaseParasite"/>
        </authorList>
    </citation>
    <scope>IDENTIFICATION</scope>
</reference>
<dbReference type="PANTHER" id="PTHR31102:SF1">
    <property type="entry name" value="CATION_H+ EXCHANGER DOMAIN-CONTAINING PROTEIN"/>
    <property type="match status" value="1"/>
</dbReference>
<feature type="transmembrane region" description="Helical" evidence="2">
    <location>
        <begin position="160"/>
        <end position="177"/>
    </location>
</feature>
<evidence type="ECO:0000313" key="5">
    <source>
        <dbReference type="WBParaSite" id="TCNE_0000806201-mRNA-1"/>
    </source>
</evidence>
<feature type="transmembrane region" description="Helical" evidence="2">
    <location>
        <begin position="296"/>
        <end position="321"/>
    </location>
</feature>
<protein>
    <submittedName>
        <fullName evidence="5">Na_H_Exchanger domain-containing protein</fullName>
    </submittedName>
</protein>
<evidence type="ECO:0000313" key="4">
    <source>
        <dbReference type="Proteomes" id="UP000050794"/>
    </source>
</evidence>